<dbReference type="Proteomes" id="UP000186922">
    <property type="component" value="Unassembled WGS sequence"/>
</dbReference>
<organism evidence="1 2">
    <name type="scientific">Ramazzottius varieornatus</name>
    <name type="common">Water bear</name>
    <name type="synonym">Tardigrade</name>
    <dbReference type="NCBI Taxonomy" id="947166"/>
    <lineage>
        <taxon>Eukaryota</taxon>
        <taxon>Metazoa</taxon>
        <taxon>Ecdysozoa</taxon>
        <taxon>Tardigrada</taxon>
        <taxon>Eutardigrada</taxon>
        <taxon>Parachela</taxon>
        <taxon>Hypsibioidea</taxon>
        <taxon>Ramazzottiidae</taxon>
        <taxon>Ramazzottius</taxon>
    </lineage>
</organism>
<sequence length="38" mass="4052">MDREVPQSIFAGVKGLCRADEEPAEHAVGALKDLDLVA</sequence>
<accession>A0A1D1VWX3</accession>
<evidence type="ECO:0000313" key="2">
    <source>
        <dbReference type="Proteomes" id="UP000186922"/>
    </source>
</evidence>
<dbReference type="EMBL" id="BDGG01000010">
    <property type="protein sequence ID" value="GAV04278.1"/>
    <property type="molecule type" value="Genomic_DNA"/>
</dbReference>
<protein>
    <submittedName>
        <fullName evidence="1">Uncharacterized protein</fullName>
    </submittedName>
</protein>
<gene>
    <name evidence="1" type="primary">RvY_14582-1</name>
    <name evidence="1" type="synonym">RvY_14582.1</name>
    <name evidence="1" type="ORF">RvY_14582</name>
</gene>
<name>A0A1D1VWX3_RAMVA</name>
<reference evidence="1 2" key="1">
    <citation type="journal article" date="2016" name="Nat. Commun.">
        <title>Extremotolerant tardigrade genome and improved radiotolerance of human cultured cells by tardigrade-unique protein.</title>
        <authorList>
            <person name="Hashimoto T."/>
            <person name="Horikawa D.D."/>
            <person name="Saito Y."/>
            <person name="Kuwahara H."/>
            <person name="Kozuka-Hata H."/>
            <person name="Shin-I T."/>
            <person name="Minakuchi Y."/>
            <person name="Ohishi K."/>
            <person name="Motoyama A."/>
            <person name="Aizu T."/>
            <person name="Enomoto A."/>
            <person name="Kondo K."/>
            <person name="Tanaka S."/>
            <person name="Hara Y."/>
            <person name="Koshikawa S."/>
            <person name="Sagara H."/>
            <person name="Miura T."/>
            <person name="Yokobori S."/>
            <person name="Miyagawa K."/>
            <person name="Suzuki Y."/>
            <person name="Kubo T."/>
            <person name="Oyama M."/>
            <person name="Kohara Y."/>
            <person name="Fujiyama A."/>
            <person name="Arakawa K."/>
            <person name="Katayama T."/>
            <person name="Toyoda A."/>
            <person name="Kunieda T."/>
        </authorList>
    </citation>
    <scope>NUCLEOTIDE SEQUENCE [LARGE SCALE GENOMIC DNA]</scope>
    <source>
        <strain evidence="1 2">YOKOZUNA-1</strain>
    </source>
</reference>
<dbReference type="AlphaFoldDB" id="A0A1D1VWX3"/>
<evidence type="ECO:0000313" key="1">
    <source>
        <dbReference type="EMBL" id="GAV04278.1"/>
    </source>
</evidence>
<comment type="caution">
    <text evidence="1">The sequence shown here is derived from an EMBL/GenBank/DDBJ whole genome shotgun (WGS) entry which is preliminary data.</text>
</comment>
<keyword evidence="2" id="KW-1185">Reference proteome</keyword>
<proteinExistence type="predicted"/>